<feature type="compositionally biased region" description="Basic and acidic residues" evidence="1">
    <location>
        <begin position="247"/>
        <end position="256"/>
    </location>
</feature>
<organism evidence="2 3">
    <name type="scientific">Piloderma croceum (strain F 1598)</name>
    <dbReference type="NCBI Taxonomy" id="765440"/>
    <lineage>
        <taxon>Eukaryota</taxon>
        <taxon>Fungi</taxon>
        <taxon>Dikarya</taxon>
        <taxon>Basidiomycota</taxon>
        <taxon>Agaricomycotina</taxon>
        <taxon>Agaricomycetes</taxon>
        <taxon>Agaricomycetidae</taxon>
        <taxon>Atheliales</taxon>
        <taxon>Atheliaceae</taxon>
        <taxon>Piloderma</taxon>
    </lineage>
</organism>
<name>A0A0C3G8K2_PILCF</name>
<evidence type="ECO:0000256" key="1">
    <source>
        <dbReference type="SAM" id="MobiDB-lite"/>
    </source>
</evidence>
<evidence type="ECO:0000313" key="3">
    <source>
        <dbReference type="Proteomes" id="UP000054166"/>
    </source>
</evidence>
<feature type="region of interest" description="Disordered" evidence="1">
    <location>
        <begin position="418"/>
        <end position="445"/>
    </location>
</feature>
<dbReference type="HOGENOM" id="CLU_455683_0_0_1"/>
<feature type="compositionally biased region" description="Pro residues" evidence="1">
    <location>
        <begin position="423"/>
        <end position="432"/>
    </location>
</feature>
<reference evidence="2 3" key="1">
    <citation type="submission" date="2014-04" db="EMBL/GenBank/DDBJ databases">
        <authorList>
            <consortium name="DOE Joint Genome Institute"/>
            <person name="Kuo A."/>
            <person name="Tarkka M."/>
            <person name="Buscot F."/>
            <person name="Kohler A."/>
            <person name="Nagy L.G."/>
            <person name="Floudas D."/>
            <person name="Copeland A."/>
            <person name="Barry K.W."/>
            <person name="Cichocki N."/>
            <person name="Veneault-Fourrey C."/>
            <person name="LaButti K."/>
            <person name="Lindquist E.A."/>
            <person name="Lipzen A."/>
            <person name="Lundell T."/>
            <person name="Morin E."/>
            <person name="Murat C."/>
            <person name="Sun H."/>
            <person name="Tunlid A."/>
            <person name="Henrissat B."/>
            <person name="Grigoriev I.V."/>
            <person name="Hibbett D.S."/>
            <person name="Martin F."/>
            <person name="Nordberg H.P."/>
            <person name="Cantor M.N."/>
            <person name="Hua S.X."/>
        </authorList>
    </citation>
    <scope>NUCLEOTIDE SEQUENCE [LARGE SCALE GENOMIC DNA]</scope>
    <source>
        <strain evidence="2 3">F 1598</strain>
    </source>
</reference>
<evidence type="ECO:0000313" key="2">
    <source>
        <dbReference type="EMBL" id="KIM88074.1"/>
    </source>
</evidence>
<proteinExistence type="predicted"/>
<sequence length="599" mass="65873">MHTALSSTVYHSLASSVNDLAMEHTGLEPEPKPKPRSEPELLVFISTTPPPSYFEDDFTMYLDKLLLAVLEDEKQQQQHAQNQHENRTRRYSYSTFSATQSPNIINAGTEMPDQICYGSQSQTPSASDSDGIAEWKTSWTPTDEIVCATKINLDFNLDAHSGSGFCSCSCSECTSSWTSRTPSIISGSAQGQAPFLSEPGISTSSSSDSTTSSSSTSTACTPNKVLGSDRIGRSRTCSISSASASDSRVESQDHQGRTSISPRGVTSMIYGYNEERYTSDDDECDEGSLDTRSRSVSSARLYSEVSSQDTTTSHPTPTQSKPKHKRRLSLGQEEYENKDKDELQPEDSGAIQDSPPFKKQKLEPTRILKSVHPKFAATQPASLRRGLSLRSVDDENAYTPNPIKAESTPLLTITNRINNTCPPTVPTTPIPSPQSKSKSKSNSKPHIFSRNAAHTAHYYLPPSDSPIPSSELKFKVPIIAPPPFHLIPKKPLSMEDAAEGRLRVLLEREREMRVGDGLGVGDFGEWGGGRVDDTVDELERKLLVADVGSLEHARRFTATVDGSLNHTRHLNLGIQDIFRREIIEWILDCSHSILPSYLM</sequence>
<dbReference type="AlphaFoldDB" id="A0A0C3G8K2"/>
<dbReference type="EMBL" id="KN832978">
    <property type="protein sequence ID" value="KIM88074.1"/>
    <property type="molecule type" value="Genomic_DNA"/>
</dbReference>
<feature type="compositionally biased region" description="Polar residues" evidence="1">
    <location>
        <begin position="294"/>
        <end position="320"/>
    </location>
</feature>
<gene>
    <name evidence="2" type="ORF">PILCRDRAFT_269967</name>
</gene>
<dbReference type="Proteomes" id="UP000054166">
    <property type="component" value="Unassembled WGS sequence"/>
</dbReference>
<dbReference type="STRING" id="765440.A0A0C3G8K2"/>
<feature type="region of interest" description="Disordered" evidence="1">
    <location>
        <begin position="184"/>
        <end position="374"/>
    </location>
</feature>
<accession>A0A0C3G8K2</accession>
<protein>
    <submittedName>
        <fullName evidence="2">Uncharacterized protein</fullName>
    </submittedName>
</protein>
<reference evidence="3" key="2">
    <citation type="submission" date="2015-01" db="EMBL/GenBank/DDBJ databases">
        <title>Evolutionary Origins and Diversification of the Mycorrhizal Mutualists.</title>
        <authorList>
            <consortium name="DOE Joint Genome Institute"/>
            <consortium name="Mycorrhizal Genomics Consortium"/>
            <person name="Kohler A."/>
            <person name="Kuo A."/>
            <person name="Nagy L.G."/>
            <person name="Floudas D."/>
            <person name="Copeland A."/>
            <person name="Barry K.W."/>
            <person name="Cichocki N."/>
            <person name="Veneault-Fourrey C."/>
            <person name="LaButti K."/>
            <person name="Lindquist E.A."/>
            <person name="Lipzen A."/>
            <person name="Lundell T."/>
            <person name="Morin E."/>
            <person name="Murat C."/>
            <person name="Riley R."/>
            <person name="Ohm R."/>
            <person name="Sun H."/>
            <person name="Tunlid A."/>
            <person name="Henrissat B."/>
            <person name="Grigoriev I.V."/>
            <person name="Hibbett D.S."/>
            <person name="Martin F."/>
        </authorList>
    </citation>
    <scope>NUCLEOTIDE SEQUENCE [LARGE SCALE GENOMIC DNA]</scope>
    <source>
        <strain evidence="3">F 1598</strain>
    </source>
</reference>
<feature type="compositionally biased region" description="Low complexity" evidence="1">
    <location>
        <begin position="234"/>
        <end position="246"/>
    </location>
</feature>
<feature type="compositionally biased region" description="Low complexity" evidence="1">
    <location>
        <begin position="202"/>
        <end position="218"/>
    </location>
</feature>
<keyword evidence="3" id="KW-1185">Reference proteome</keyword>
<dbReference type="OrthoDB" id="3250555at2759"/>
<dbReference type="InParanoid" id="A0A0C3G8K2"/>